<proteinExistence type="predicted"/>
<evidence type="ECO:0000313" key="1">
    <source>
        <dbReference type="EnsemblMetazoa" id="Aqu2.1.13040_001"/>
    </source>
</evidence>
<dbReference type="InterPro" id="IPR012340">
    <property type="entry name" value="NA-bd_OB-fold"/>
</dbReference>
<evidence type="ECO:0008006" key="2">
    <source>
        <dbReference type="Google" id="ProtNLM"/>
    </source>
</evidence>
<protein>
    <recommendedName>
        <fullName evidence="2">Replication protein A OB domain-containing protein</fullName>
    </recommendedName>
</protein>
<name>A0A1X7TF81_AMPQE</name>
<sequence length="152" mass="17017">MKSEIDGALQLNSDEYSVKFEKCSVKSKIGTGYEIVMTQRSTVACSPKKFHVDNDFMKQKVDIHSVHESSLKDTVVGNKVRVNVKILSLKEVEEVTSSRSGKTLKKQDAVVADHSQACRLVLWEDIPNSVQLSKSYQVTGATVKFYNGQKYL</sequence>
<dbReference type="AlphaFoldDB" id="A0A1X7TF81"/>
<organism evidence="1">
    <name type="scientific">Amphimedon queenslandica</name>
    <name type="common">Sponge</name>
    <dbReference type="NCBI Taxonomy" id="400682"/>
    <lineage>
        <taxon>Eukaryota</taxon>
        <taxon>Metazoa</taxon>
        <taxon>Porifera</taxon>
        <taxon>Demospongiae</taxon>
        <taxon>Heteroscleromorpha</taxon>
        <taxon>Haplosclerida</taxon>
        <taxon>Niphatidae</taxon>
        <taxon>Amphimedon</taxon>
    </lineage>
</organism>
<accession>A0A1X7TF81</accession>
<dbReference type="Gene3D" id="2.40.50.140">
    <property type="entry name" value="Nucleic acid-binding proteins"/>
    <property type="match status" value="1"/>
</dbReference>
<dbReference type="InParanoid" id="A0A1X7TF81"/>
<dbReference type="EnsemblMetazoa" id="Aqu2.1.13040_001">
    <property type="protein sequence ID" value="Aqu2.1.13040_001"/>
    <property type="gene ID" value="Aqu2.1.13040"/>
</dbReference>
<dbReference type="SUPFAM" id="SSF50249">
    <property type="entry name" value="Nucleic acid-binding proteins"/>
    <property type="match status" value="1"/>
</dbReference>
<reference evidence="1" key="1">
    <citation type="submission" date="2017-05" db="UniProtKB">
        <authorList>
            <consortium name="EnsemblMetazoa"/>
        </authorList>
    </citation>
    <scope>IDENTIFICATION</scope>
</reference>